<dbReference type="Pfam" id="PF00149">
    <property type="entry name" value="Metallophos"/>
    <property type="match status" value="1"/>
</dbReference>
<accession>J9DST9</accession>
<evidence type="ECO:0000313" key="3">
    <source>
        <dbReference type="EMBL" id="EJW04387.1"/>
    </source>
</evidence>
<dbReference type="AlphaFoldDB" id="J9DST9"/>
<dbReference type="InterPro" id="IPR029052">
    <property type="entry name" value="Metallo-depent_PP-like"/>
</dbReference>
<dbReference type="OMA" id="ESCMFNA"/>
<protein>
    <submittedName>
        <fullName evidence="3">DNA repair protein (Mre11)</fullName>
    </submittedName>
</protein>
<dbReference type="GO" id="GO:0042138">
    <property type="term" value="P:meiotic DNA double-strand break formation"/>
    <property type="evidence" value="ECO:0007669"/>
    <property type="project" value="TreeGrafter"/>
</dbReference>
<evidence type="ECO:0000313" key="4">
    <source>
        <dbReference type="Proteomes" id="UP000003163"/>
    </source>
</evidence>
<dbReference type="Pfam" id="PF04152">
    <property type="entry name" value="Mre11_DNA_bind"/>
    <property type="match status" value="1"/>
</dbReference>
<name>J9DST9_EDHAE</name>
<dbReference type="GO" id="GO:0030870">
    <property type="term" value="C:Mre11 complex"/>
    <property type="evidence" value="ECO:0007669"/>
    <property type="project" value="TreeGrafter"/>
</dbReference>
<reference evidence="3 4" key="1">
    <citation type="submission" date="2011-08" db="EMBL/GenBank/DDBJ databases">
        <authorList>
            <person name="Liu Z.J."/>
            <person name="Shi F.L."/>
            <person name="Lu J.Q."/>
            <person name="Li M."/>
            <person name="Wang Z.L."/>
        </authorList>
    </citation>
    <scope>NUCLEOTIDE SEQUENCE [LARGE SCALE GENOMIC DNA]</scope>
    <source>
        <strain evidence="3 4">USNM 41457</strain>
    </source>
</reference>
<dbReference type="CDD" id="cd00840">
    <property type="entry name" value="MPP_Mre11_N"/>
    <property type="match status" value="1"/>
</dbReference>
<reference evidence="4" key="2">
    <citation type="submission" date="2015-07" db="EMBL/GenBank/DDBJ databases">
        <title>Contrasting host-pathogen interactions and genome evolution in two generalist and specialist microsporidian pathogens of mosquitoes.</title>
        <authorList>
            <consortium name="The Broad Institute Genomics Platform"/>
            <consortium name="The Broad Institute Genome Sequencing Center for Infectious Disease"/>
            <person name="Cuomo C.A."/>
            <person name="Sanscrainte N.D."/>
            <person name="Goldberg J.M."/>
            <person name="Heiman D."/>
            <person name="Young S."/>
            <person name="Zeng Q."/>
            <person name="Becnel J.J."/>
            <person name="Birren B.W."/>
        </authorList>
    </citation>
    <scope>NUCLEOTIDE SEQUENCE [LARGE SCALE GENOMIC DNA]</scope>
    <source>
        <strain evidence="4">USNM 41457</strain>
    </source>
</reference>
<comment type="caution">
    <text evidence="3">The sequence shown here is derived from an EMBL/GenBank/DDBJ whole genome shotgun (WGS) entry which is preliminary data.</text>
</comment>
<dbReference type="SMART" id="SM01347">
    <property type="entry name" value="Mre11_DNA_bind"/>
    <property type="match status" value="1"/>
</dbReference>
<dbReference type="GO" id="GO:0000723">
    <property type="term" value="P:telomere maintenance"/>
    <property type="evidence" value="ECO:0007669"/>
    <property type="project" value="TreeGrafter"/>
</dbReference>
<dbReference type="OrthoDB" id="30417at2759"/>
<dbReference type="GO" id="GO:0030145">
    <property type="term" value="F:manganese ion binding"/>
    <property type="evidence" value="ECO:0007669"/>
    <property type="project" value="InterPro"/>
</dbReference>
<dbReference type="GO" id="GO:0006303">
    <property type="term" value="P:double-strand break repair via nonhomologous end joining"/>
    <property type="evidence" value="ECO:0007669"/>
    <property type="project" value="TreeGrafter"/>
</dbReference>
<dbReference type="GO" id="GO:0035861">
    <property type="term" value="C:site of double-strand break"/>
    <property type="evidence" value="ECO:0007669"/>
    <property type="project" value="TreeGrafter"/>
</dbReference>
<dbReference type="FunCoup" id="J9DST9">
    <property type="interactions" value="211"/>
</dbReference>
<dbReference type="Gene3D" id="3.30.110.110">
    <property type="entry name" value="Mre11, capping domain"/>
    <property type="match status" value="1"/>
</dbReference>
<dbReference type="Gene3D" id="3.60.21.10">
    <property type="match status" value="1"/>
</dbReference>
<dbReference type="HOGENOM" id="CLU_009535_3_4_1"/>
<dbReference type="InterPro" id="IPR007281">
    <property type="entry name" value="Mre11_DNA-bd"/>
</dbReference>
<dbReference type="PANTHER" id="PTHR10139:SF1">
    <property type="entry name" value="DOUBLE-STRAND BREAK REPAIR PROTEIN MRE11"/>
    <property type="match status" value="1"/>
</dbReference>
<dbReference type="PANTHER" id="PTHR10139">
    <property type="entry name" value="DOUBLE-STRAND BREAK REPAIR PROTEIN MRE11"/>
    <property type="match status" value="1"/>
</dbReference>
<dbReference type="GO" id="GO:0000724">
    <property type="term" value="P:double-strand break repair via homologous recombination"/>
    <property type="evidence" value="ECO:0007669"/>
    <property type="project" value="TreeGrafter"/>
</dbReference>
<dbReference type="InParanoid" id="J9DST9"/>
<dbReference type="GO" id="GO:0007095">
    <property type="term" value="P:mitotic G2 DNA damage checkpoint signaling"/>
    <property type="evidence" value="ECO:0007669"/>
    <property type="project" value="TreeGrafter"/>
</dbReference>
<evidence type="ECO:0000256" key="1">
    <source>
        <dbReference type="ARBA" id="ARBA00022801"/>
    </source>
</evidence>
<dbReference type="STRING" id="1003232.J9DST9"/>
<organism evidence="3 4">
    <name type="scientific">Edhazardia aedis (strain USNM 41457)</name>
    <name type="common">Microsporidian parasite</name>
    <dbReference type="NCBI Taxonomy" id="1003232"/>
    <lineage>
        <taxon>Eukaryota</taxon>
        <taxon>Fungi</taxon>
        <taxon>Fungi incertae sedis</taxon>
        <taxon>Microsporidia</taxon>
        <taxon>Edhazardia</taxon>
    </lineage>
</organism>
<dbReference type="InterPro" id="IPR038487">
    <property type="entry name" value="Mre11_capping_dom"/>
</dbReference>
<dbReference type="InterPro" id="IPR004843">
    <property type="entry name" value="Calcineurin-like_PHP"/>
</dbReference>
<dbReference type="Proteomes" id="UP000003163">
    <property type="component" value="Unassembled WGS sequence"/>
</dbReference>
<gene>
    <name evidence="3" type="ORF">EDEG_01378</name>
</gene>
<dbReference type="GO" id="GO:0097552">
    <property type="term" value="P:mitochondrial double-strand break repair via homologous recombination"/>
    <property type="evidence" value="ECO:0007669"/>
    <property type="project" value="TreeGrafter"/>
</dbReference>
<feature type="domain" description="Mre11 DNA-binding" evidence="2">
    <location>
        <begin position="266"/>
        <end position="401"/>
    </location>
</feature>
<sequence length="457" mass="52777">MRILLTSDNHLGYKEGDPIIGNDSFQTFEETLSLAFSLNADFVLQGGDLFHENTPSKDTLSKTFKILGRYCIGDRPIEFQTNHVLNFDNENINISLPIISIHGNHDDPCGISKESIIESIAPTYLINYIGKHKNHNNLLIKPLLVHKNDVKVAIYGVGNVRDNRMYKIFMEGRIKYDRPEDYSSYVNILLLHQNRIPYNGNDYVPIERIESWFDLVIFGHEHEPLLYYVDSKDFTVIQCGSTVRTSLCEAEQGSKYAYLLSINDNIDIEKIELKTVRPFVFDNLIINNCIDDCEAILVTKINEMIDGLNMPLVRLRVEHEGNVINRSRFGQLFKGKIANNWDILKYKRKRKTKKILHDDENEQIEPQINTENKSDFTSGLFINTSLSAIPESLFVECVKKCVETGNKTVFEDIVNFTVKNVSEKLQDKVLTTNMLHEEIFHLKNEINRQNEFKKKHI</sequence>
<dbReference type="SUPFAM" id="SSF56300">
    <property type="entry name" value="Metallo-dependent phosphatases"/>
    <property type="match status" value="1"/>
</dbReference>
<dbReference type="EMBL" id="AFBI03000019">
    <property type="protein sequence ID" value="EJW04387.1"/>
    <property type="molecule type" value="Genomic_DNA"/>
</dbReference>
<proteinExistence type="predicted"/>
<keyword evidence="4" id="KW-1185">Reference proteome</keyword>
<dbReference type="VEuPathDB" id="MicrosporidiaDB:EDEG_01378"/>
<evidence type="ECO:0000259" key="2">
    <source>
        <dbReference type="SMART" id="SM01347"/>
    </source>
</evidence>
<dbReference type="InterPro" id="IPR041796">
    <property type="entry name" value="Mre11_N"/>
</dbReference>
<keyword evidence="1" id="KW-0378">Hydrolase</keyword>
<dbReference type="GO" id="GO:0000014">
    <property type="term" value="F:single-stranded DNA endodeoxyribonuclease activity"/>
    <property type="evidence" value="ECO:0007669"/>
    <property type="project" value="TreeGrafter"/>
</dbReference>